<dbReference type="Proteomes" id="UP000192393">
    <property type="component" value="Unassembled WGS sequence"/>
</dbReference>
<reference evidence="1 2" key="1">
    <citation type="submission" date="2017-04" db="EMBL/GenBank/DDBJ databases">
        <authorList>
            <person name="Afonso C.L."/>
            <person name="Miller P.J."/>
            <person name="Scott M.A."/>
            <person name="Spackman E."/>
            <person name="Goraichik I."/>
            <person name="Dimitrov K.M."/>
            <person name="Suarez D.L."/>
            <person name="Swayne D.E."/>
        </authorList>
    </citation>
    <scope>NUCLEOTIDE SEQUENCE [LARGE SCALE GENOMIC DNA]</scope>
    <source>
        <strain evidence="1 2">CGMCC 1.12708</strain>
    </source>
</reference>
<proteinExistence type="predicted"/>
<protein>
    <submittedName>
        <fullName evidence="1">Uncharacterized protein</fullName>
    </submittedName>
</protein>
<keyword evidence="2" id="KW-1185">Reference proteome</keyword>
<name>A0A1W2CZD8_9FLAO</name>
<evidence type="ECO:0000313" key="2">
    <source>
        <dbReference type="Proteomes" id="UP000192393"/>
    </source>
</evidence>
<dbReference type="EMBL" id="FWXS01000012">
    <property type="protein sequence ID" value="SMC90078.1"/>
    <property type="molecule type" value="Genomic_DNA"/>
</dbReference>
<sequence length="38" mass="4401">MNNFYTCLPPSAFVLKNLEKEKTQMSTIEIIKKLNSIL</sequence>
<organism evidence="1 2">
    <name type="scientific">Moheibacter sediminis</name>
    <dbReference type="NCBI Taxonomy" id="1434700"/>
    <lineage>
        <taxon>Bacteria</taxon>
        <taxon>Pseudomonadati</taxon>
        <taxon>Bacteroidota</taxon>
        <taxon>Flavobacteriia</taxon>
        <taxon>Flavobacteriales</taxon>
        <taxon>Weeksellaceae</taxon>
        <taxon>Moheibacter</taxon>
    </lineage>
</organism>
<accession>A0A1W2CZD8</accession>
<dbReference type="AlphaFoldDB" id="A0A1W2CZD8"/>
<gene>
    <name evidence="1" type="ORF">SAMN06296427_11291</name>
</gene>
<evidence type="ECO:0000313" key="1">
    <source>
        <dbReference type="EMBL" id="SMC90078.1"/>
    </source>
</evidence>